<dbReference type="AlphaFoldDB" id="A0A126QME3"/>
<dbReference type="OrthoDB" id="5430410at2"/>
<gene>
    <name evidence="5" type="ORF">AWY79_06770</name>
    <name evidence="6" type="ORF">EDC59_101223</name>
</gene>
<keyword evidence="7" id="KW-1185">Reference proteome</keyword>
<reference evidence="6 8" key="2">
    <citation type="submission" date="2019-03" db="EMBL/GenBank/DDBJ databases">
        <title>Genomic Encyclopedia of Type Strains, Phase IV (KMG-IV): sequencing the most valuable type-strain genomes for metagenomic binning, comparative biology and taxonomic classification.</title>
        <authorList>
            <person name="Goeker M."/>
        </authorList>
    </citation>
    <scope>NUCLEOTIDE SEQUENCE [LARGE SCALE GENOMIC DNA]</scope>
    <source>
        <strain evidence="6 8">DSM 101483</strain>
    </source>
</reference>
<dbReference type="PROSITE" id="PS51257">
    <property type="entry name" value="PROKAR_LIPOPROTEIN"/>
    <property type="match status" value="1"/>
</dbReference>
<reference evidence="5 7" key="1">
    <citation type="journal article" date="2016" name="Front. Microbiol.">
        <title>Genome Sequence of the Piezophilic, Mesophilic Sulfate-Reducing Bacterium Desulfovibrio indicus J2T.</title>
        <authorList>
            <person name="Cao J."/>
            <person name="Maignien L."/>
            <person name="Shao Z."/>
            <person name="Alain K."/>
            <person name="Jebbar M."/>
        </authorList>
    </citation>
    <scope>NUCLEOTIDE SEQUENCE [LARGE SCALE GENOMIC DNA]</scope>
    <source>
        <strain evidence="5 7">J2</strain>
    </source>
</reference>
<dbReference type="PANTHER" id="PTHR44943">
    <property type="entry name" value="CELLULOSE SYNTHASE OPERON PROTEIN C"/>
    <property type="match status" value="1"/>
</dbReference>
<dbReference type="Gene3D" id="3.30.1330.60">
    <property type="entry name" value="OmpA-like domain"/>
    <property type="match status" value="1"/>
</dbReference>
<keyword evidence="2 3" id="KW-0802">TPR repeat</keyword>
<dbReference type="InterPro" id="IPR011990">
    <property type="entry name" value="TPR-like_helical_dom_sf"/>
</dbReference>
<dbReference type="Pfam" id="PF13432">
    <property type="entry name" value="TPR_16"/>
    <property type="match status" value="1"/>
</dbReference>
<feature type="domain" description="OmpA-like" evidence="4">
    <location>
        <begin position="221"/>
        <end position="300"/>
    </location>
</feature>
<dbReference type="PANTHER" id="PTHR44943:SF8">
    <property type="entry name" value="TPR REPEAT-CONTAINING PROTEIN MJ0263"/>
    <property type="match status" value="1"/>
</dbReference>
<dbReference type="SUPFAM" id="SSF48452">
    <property type="entry name" value="TPR-like"/>
    <property type="match status" value="1"/>
</dbReference>
<evidence type="ECO:0000313" key="8">
    <source>
        <dbReference type="Proteomes" id="UP000295506"/>
    </source>
</evidence>
<dbReference type="RefSeq" id="WP_066801870.1">
    <property type="nucleotide sequence ID" value="NZ_SOBK01000001.1"/>
</dbReference>
<evidence type="ECO:0000256" key="1">
    <source>
        <dbReference type="ARBA" id="ARBA00022737"/>
    </source>
</evidence>
<feature type="repeat" description="TPR" evidence="3">
    <location>
        <begin position="119"/>
        <end position="152"/>
    </location>
</feature>
<evidence type="ECO:0000256" key="3">
    <source>
        <dbReference type="PROSITE-ProRule" id="PRU00339"/>
    </source>
</evidence>
<dbReference type="Pfam" id="PF13414">
    <property type="entry name" value="TPR_11"/>
    <property type="match status" value="1"/>
</dbReference>
<evidence type="ECO:0000256" key="2">
    <source>
        <dbReference type="ARBA" id="ARBA00022803"/>
    </source>
</evidence>
<dbReference type="InterPro" id="IPR006665">
    <property type="entry name" value="OmpA-like"/>
</dbReference>
<dbReference type="SMART" id="SM00028">
    <property type="entry name" value="TPR"/>
    <property type="match status" value="4"/>
</dbReference>
<dbReference type="Pfam" id="PF00691">
    <property type="entry name" value="OmpA"/>
    <property type="match status" value="1"/>
</dbReference>
<dbReference type="InterPro" id="IPR051685">
    <property type="entry name" value="Ycf3/AcsC/BcsC/TPR_MFPF"/>
</dbReference>
<dbReference type="EMBL" id="SOBK01000001">
    <property type="protein sequence ID" value="TDT91821.1"/>
    <property type="molecule type" value="Genomic_DNA"/>
</dbReference>
<name>A0A126QME3_9BACT</name>
<dbReference type="EMBL" id="CP014206">
    <property type="protein sequence ID" value="AMK10828.1"/>
    <property type="molecule type" value="Genomic_DNA"/>
</dbReference>
<organism evidence="6 8">
    <name type="scientific">Pseudodesulfovibrio indicus</name>
    <dbReference type="NCBI Taxonomy" id="1716143"/>
    <lineage>
        <taxon>Bacteria</taxon>
        <taxon>Pseudomonadati</taxon>
        <taxon>Thermodesulfobacteriota</taxon>
        <taxon>Desulfovibrionia</taxon>
        <taxon>Desulfovibrionales</taxon>
        <taxon>Desulfovibrionaceae</taxon>
    </lineage>
</organism>
<feature type="repeat" description="TPR" evidence="3">
    <location>
        <begin position="51"/>
        <end position="84"/>
    </location>
</feature>
<evidence type="ECO:0000259" key="4">
    <source>
        <dbReference type="Pfam" id="PF00691"/>
    </source>
</evidence>
<dbReference type="InterPro" id="IPR019734">
    <property type="entry name" value="TPR_rpt"/>
</dbReference>
<evidence type="ECO:0000313" key="6">
    <source>
        <dbReference type="EMBL" id="TDT91821.1"/>
    </source>
</evidence>
<proteinExistence type="predicted"/>
<dbReference type="Proteomes" id="UP000295506">
    <property type="component" value="Unassembled WGS sequence"/>
</dbReference>
<feature type="repeat" description="TPR" evidence="3">
    <location>
        <begin position="85"/>
        <end position="118"/>
    </location>
</feature>
<keyword evidence="1" id="KW-0677">Repeat</keyword>
<evidence type="ECO:0000313" key="7">
    <source>
        <dbReference type="Proteomes" id="UP000055611"/>
    </source>
</evidence>
<sequence>MRNIVAMLLVALTLTLAGCATVMGPYYLEQEQYEEGISVLGERLKENPDDASSSYYVGRYHLALNQPSEALPFLETAARLEPDNADYAFWTGVAYWALLDFDRERAAYLRAVSLDPNHISAHLYLGHGYMDHEQWGKAIEEYDTVLKLDKYNPEALYNRARALAALGKTKDEIAAWKKFLEFYPDGSMAMTATEQLNLQGDFTYRNHIIGGRNVTLRSAAFKPGTSELEKDSKPSLQVLTAMMQVNKKLRLHIVAYVKGDKSLARARAEAVRETMLNGVRDVDPQRLPLSWFGDAETVNAGGKQFPLDESVTFITDLR</sequence>
<dbReference type="InterPro" id="IPR036737">
    <property type="entry name" value="OmpA-like_sf"/>
</dbReference>
<dbReference type="Gene3D" id="1.25.40.10">
    <property type="entry name" value="Tetratricopeptide repeat domain"/>
    <property type="match status" value="2"/>
</dbReference>
<dbReference type="KEGG" id="dej:AWY79_06770"/>
<protein>
    <submittedName>
        <fullName evidence="6">Tetratricopeptide repeat protein</fullName>
    </submittedName>
</protein>
<dbReference type="PROSITE" id="PS50005">
    <property type="entry name" value="TPR"/>
    <property type="match status" value="3"/>
</dbReference>
<evidence type="ECO:0000313" key="5">
    <source>
        <dbReference type="EMBL" id="AMK10828.1"/>
    </source>
</evidence>
<dbReference type="Proteomes" id="UP000055611">
    <property type="component" value="Chromosome"/>
</dbReference>
<accession>A0A126QME3</accession>
<dbReference type="SUPFAM" id="SSF103088">
    <property type="entry name" value="OmpA-like"/>
    <property type="match status" value="1"/>
</dbReference>